<dbReference type="Pfam" id="PF15325">
    <property type="entry name" value="MRI"/>
    <property type="match status" value="1"/>
</dbReference>
<dbReference type="Ensembl" id="ENSMSIT00000044229.1">
    <property type="protein sequence ID" value="ENSMSIP00000035097.1"/>
    <property type="gene ID" value="ENSMSIG00000029246.1"/>
</dbReference>
<reference evidence="2" key="2">
    <citation type="submission" date="2025-09" db="UniProtKB">
        <authorList>
            <consortium name="Ensembl"/>
        </authorList>
    </citation>
    <scope>IDENTIFICATION</scope>
</reference>
<dbReference type="GO" id="GO:0003684">
    <property type="term" value="F:damaged DNA binding"/>
    <property type="evidence" value="ECO:0007669"/>
    <property type="project" value="Ensembl"/>
</dbReference>
<sequence>METLKSKTKTRVLPSWMTAPVDERKVVSVKTATRKQTAPWARRVGAATRAPATETVYCMNEAEMVDVALGILIEVTSVLSLVSPMPGDSSWVGTSTGPPLLGRKQEKPWEQPSLEATDKLQLSPPCSSSPGSSTEEEDSRISSPAPGLSPPRGPEASDSPCSRSPEEEKEEEDALKYVREIFFS</sequence>
<feature type="region of interest" description="Disordered" evidence="1">
    <location>
        <begin position="84"/>
        <end position="175"/>
    </location>
</feature>
<dbReference type="GO" id="GO:0035861">
    <property type="term" value="C:site of double-strand break"/>
    <property type="evidence" value="ECO:0007669"/>
    <property type="project" value="Ensembl"/>
</dbReference>
<dbReference type="GO" id="GO:1990166">
    <property type="term" value="P:protein localization to site of double-strand break"/>
    <property type="evidence" value="ECO:0007669"/>
    <property type="project" value="Ensembl"/>
</dbReference>
<dbReference type="GO" id="GO:0005737">
    <property type="term" value="C:cytoplasm"/>
    <property type="evidence" value="ECO:0007669"/>
    <property type="project" value="Ensembl"/>
</dbReference>
<feature type="compositionally biased region" description="Low complexity" evidence="1">
    <location>
        <begin position="123"/>
        <end position="133"/>
    </location>
</feature>
<name>A0A8C6ICB5_MUSSI</name>
<dbReference type="GO" id="GO:2001034">
    <property type="term" value="P:positive regulation of double-strand break repair via nonhomologous end joining"/>
    <property type="evidence" value="ECO:0007669"/>
    <property type="project" value="Ensembl"/>
</dbReference>
<keyword evidence="3" id="KW-1185">Reference proteome</keyword>
<evidence type="ECO:0000256" key="1">
    <source>
        <dbReference type="SAM" id="MobiDB-lite"/>
    </source>
</evidence>
<dbReference type="Proteomes" id="UP000694415">
    <property type="component" value="Unplaced"/>
</dbReference>
<dbReference type="GO" id="GO:0033152">
    <property type="term" value="P:immunoglobulin V(D)J recombination"/>
    <property type="evidence" value="ECO:0007669"/>
    <property type="project" value="Ensembl"/>
</dbReference>
<dbReference type="GO" id="GO:0005634">
    <property type="term" value="C:nucleus"/>
    <property type="evidence" value="ECO:0007669"/>
    <property type="project" value="Ensembl"/>
</dbReference>
<accession>A0A8C6ICB5</accession>
<dbReference type="GO" id="GO:1990391">
    <property type="term" value="C:DNA repair complex"/>
    <property type="evidence" value="ECO:0007669"/>
    <property type="project" value="Ensembl"/>
</dbReference>
<dbReference type="PANTHER" id="PTHR14566">
    <property type="entry name" value="CELL CYCLE REGULATOR OF NON-HOMOLOGOUS END JOINING"/>
    <property type="match status" value="1"/>
</dbReference>
<dbReference type="GO" id="GO:0006303">
    <property type="term" value="P:double-strand break repair via nonhomologous end joining"/>
    <property type="evidence" value="ECO:0007669"/>
    <property type="project" value="Ensembl"/>
</dbReference>
<organism evidence="2 3">
    <name type="scientific">Mus spicilegus</name>
    <name type="common">Mound-building mouse</name>
    <dbReference type="NCBI Taxonomy" id="10103"/>
    <lineage>
        <taxon>Eukaryota</taxon>
        <taxon>Metazoa</taxon>
        <taxon>Chordata</taxon>
        <taxon>Craniata</taxon>
        <taxon>Vertebrata</taxon>
        <taxon>Euteleostomi</taxon>
        <taxon>Mammalia</taxon>
        <taxon>Eutheria</taxon>
        <taxon>Euarchontoglires</taxon>
        <taxon>Glires</taxon>
        <taxon>Rodentia</taxon>
        <taxon>Myomorpha</taxon>
        <taxon>Muroidea</taxon>
        <taxon>Muridae</taxon>
        <taxon>Murinae</taxon>
        <taxon>Mus</taxon>
        <taxon>Mus</taxon>
    </lineage>
</organism>
<evidence type="ECO:0000313" key="2">
    <source>
        <dbReference type="Ensembl" id="ENSMSIP00000035097.1"/>
    </source>
</evidence>
<dbReference type="PANTHER" id="PTHR14566:SF0">
    <property type="entry name" value="CELL CYCLE REGULATOR OF NON-HOMOLOGOUS END JOINING"/>
    <property type="match status" value="1"/>
</dbReference>
<dbReference type="InterPro" id="IPR028278">
    <property type="entry name" value="MRI"/>
</dbReference>
<proteinExistence type="predicted"/>
<evidence type="ECO:0000313" key="3">
    <source>
        <dbReference type="Proteomes" id="UP000694415"/>
    </source>
</evidence>
<dbReference type="GO" id="GO:2001033">
    <property type="term" value="P:negative regulation of double-strand break repair via nonhomologous end joining"/>
    <property type="evidence" value="ECO:0007669"/>
    <property type="project" value="Ensembl"/>
</dbReference>
<reference evidence="2" key="1">
    <citation type="submission" date="2025-08" db="UniProtKB">
        <authorList>
            <consortium name="Ensembl"/>
        </authorList>
    </citation>
    <scope>IDENTIFICATION</scope>
</reference>
<dbReference type="GeneTree" id="ENSGT00390000013192"/>
<protein>
    <submittedName>
        <fullName evidence="2">Cell cycle regulator of NHEJ</fullName>
    </submittedName>
</protein>
<dbReference type="AlphaFoldDB" id="A0A8C6ICB5"/>